<keyword evidence="2" id="KW-0963">Cytoplasm</keyword>
<dbReference type="PANTHER" id="PTHR46212">
    <property type="entry name" value="PEFLIN"/>
    <property type="match status" value="1"/>
</dbReference>
<dbReference type="PROSITE" id="PS00018">
    <property type="entry name" value="EF_HAND_1"/>
    <property type="match status" value="1"/>
</dbReference>
<feature type="domain" description="EF-hand" evidence="7">
    <location>
        <begin position="320"/>
        <end position="357"/>
    </location>
</feature>
<keyword evidence="9" id="KW-1185">Reference proteome</keyword>
<dbReference type="SUPFAM" id="SSF47473">
    <property type="entry name" value="EF-hand"/>
    <property type="match status" value="1"/>
</dbReference>
<feature type="compositionally biased region" description="Pro residues" evidence="6">
    <location>
        <begin position="31"/>
        <end position="49"/>
    </location>
</feature>
<evidence type="ECO:0000256" key="2">
    <source>
        <dbReference type="ARBA" id="ARBA00022490"/>
    </source>
</evidence>
<evidence type="ECO:0000256" key="1">
    <source>
        <dbReference type="ARBA" id="ARBA00004496"/>
    </source>
</evidence>
<evidence type="ECO:0000256" key="4">
    <source>
        <dbReference type="ARBA" id="ARBA00022737"/>
    </source>
</evidence>
<dbReference type="GO" id="GO:0048306">
    <property type="term" value="F:calcium-dependent protein binding"/>
    <property type="evidence" value="ECO:0007669"/>
    <property type="project" value="UniProtKB-ARBA"/>
</dbReference>
<feature type="region of interest" description="Disordered" evidence="6">
    <location>
        <begin position="1"/>
        <end position="157"/>
    </location>
</feature>
<dbReference type="Pfam" id="PF13833">
    <property type="entry name" value="EF-hand_8"/>
    <property type="match status" value="1"/>
</dbReference>
<dbReference type="CDD" id="cd16180">
    <property type="entry name" value="EFh_PEF_Group_I"/>
    <property type="match status" value="1"/>
</dbReference>
<accession>A0A517KX77</accession>
<feature type="compositionally biased region" description="Basic and acidic residues" evidence="6">
    <location>
        <begin position="101"/>
        <end position="113"/>
    </location>
</feature>
<dbReference type="OrthoDB" id="186625at2759"/>
<keyword evidence="3" id="KW-0479">Metal-binding</keyword>
<evidence type="ECO:0000259" key="7">
    <source>
        <dbReference type="PROSITE" id="PS50222"/>
    </source>
</evidence>
<comment type="subcellular location">
    <subcellularLocation>
        <location evidence="1">Cytoplasm</location>
    </subcellularLocation>
</comment>
<sequence>MAYHRKYNPDALPAHVEPEQAAALMNSGPSGPQPPSKVQRPQPPLPPQNIRPQEPHHGSYSSSRPSAGGHNSGGNSPRYNDGRFPSSNYGQAPAPAPGPRYESRPDPRHDPRYEIGSPPPQNYGQGRGGPPPGPHGRPPISTRPPPTPAPPRDGNDRDALWPLFKAVDKDGLALFITVITRSPCLVNSERGEERRLNKLLKTGSGQLTERELKAALVNGDWSAFDPHTVKMMIRMFDADRNGSINFDEFCGLWGFLAAWRNLFDRFDVDRSGNISYNEFTEALVAFGYRLSSGFVGLLFKTYDRRGEGAMSFDLFVQACISLKRMTDVFKKYDDDRDGYITLSFEEFLSGAQSLFLMNSISATTDTGLY</sequence>
<evidence type="ECO:0000256" key="3">
    <source>
        <dbReference type="ARBA" id="ARBA00022723"/>
    </source>
</evidence>
<dbReference type="InterPro" id="IPR051426">
    <property type="entry name" value="Peflin/Sorcin_CaBP"/>
</dbReference>
<dbReference type="SMART" id="SM00054">
    <property type="entry name" value="EFh"/>
    <property type="match status" value="3"/>
</dbReference>
<dbReference type="GO" id="GO:0005509">
    <property type="term" value="F:calcium ion binding"/>
    <property type="evidence" value="ECO:0007669"/>
    <property type="project" value="InterPro"/>
</dbReference>
<name>A0A517KX77_9PEZI</name>
<feature type="compositionally biased region" description="Pro residues" evidence="6">
    <location>
        <begin position="129"/>
        <end position="151"/>
    </location>
</feature>
<evidence type="ECO:0000256" key="6">
    <source>
        <dbReference type="SAM" id="MobiDB-lite"/>
    </source>
</evidence>
<dbReference type="GO" id="GO:0005737">
    <property type="term" value="C:cytoplasm"/>
    <property type="evidence" value="ECO:0007669"/>
    <property type="project" value="UniProtKB-SubCell"/>
</dbReference>
<dbReference type="PROSITE" id="PS50222">
    <property type="entry name" value="EF_HAND_2"/>
    <property type="match status" value="2"/>
</dbReference>
<feature type="domain" description="EF-hand" evidence="7">
    <location>
        <begin position="254"/>
        <end position="289"/>
    </location>
</feature>
<reference evidence="8 9" key="1">
    <citation type="submission" date="2019-07" db="EMBL/GenBank/DDBJ databases">
        <title>Finished genome of Venturia effusa.</title>
        <authorList>
            <person name="Young C.A."/>
            <person name="Cox M.P."/>
            <person name="Ganley A.R.D."/>
            <person name="David W.J."/>
        </authorList>
    </citation>
    <scope>NUCLEOTIDE SEQUENCE [LARGE SCALE GENOMIC DNA]</scope>
    <source>
        <strain evidence="9">albino</strain>
    </source>
</reference>
<dbReference type="Pfam" id="PF13499">
    <property type="entry name" value="EF-hand_7"/>
    <property type="match status" value="1"/>
</dbReference>
<dbReference type="STRING" id="50376.A0A517KX77"/>
<protein>
    <recommendedName>
        <fullName evidence="7">EF-hand domain-containing protein</fullName>
    </recommendedName>
</protein>
<dbReference type="Gene3D" id="1.10.238.10">
    <property type="entry name" value="EF-hand"/>
    <property type="match status" value="1"/>
</dbReference>
<dbReference type="AlphaFoldDB" id="A0A517KX77"/>
<evidence type="ECO:0000313" key="9">
    <source>
        <dbReference type="Proteomes" id="UP000316270"/>
    </source>
</evidence>
<dbReference type="Proteomes" id="UP000316270">
    <property type="component" value="Chromosome 1"/>
</dbReference>
<dbReference type="EMBL" id="CP042185">
    <property type="protein sequence ID" value="QDS67988.1"/>
    <property type="molecule type" value="Genomic_DNA"/>
</dbReference>
<organism evidence="8 9">
    <name type="scientific">Venturia effusa</name>
    <dbReference type="NCBI Taxonomy" id="50376"/>
    <lineage>
        <taxon>Eukaryota</taxon>
        <taxon>Fungi</taxon>
        <taxon>Dikarya</taxon>
        <taxon>Ascomycota</taxon>
        <taxon>Pezizomycotina</taxon>
        <taxon>Dothideomycetes</taxon>
        <taxon>Pleosporomycetidae</taxon>
        <taxon>Venturiales</taxon>
        <taxon>Venturiaceae</taxon>
        <taxon>Venturia</taxon>
    </lineage>
</organism>
<evidence type="ECO:0000256" key="5">
    <source>
        <dbReference type="ARBA" id="ARBA00022837"/>
    </source>
</evidence>
<gene>
    <name evidence="8" type="ORF">FKW77_009259</name>
</gene>
<proteinExistence type="predicted"/>
<dbReference type="InterPro" id="IPR018247">
    <property type="entry name" value="EF_Hand_1_Ca_BS"/>
</dbReference>
<dbReference type="InterPro" id="IPR011992">
    <property type="entry name" value="EF-hand-dom_pair"/>
</dbReference>
<evidence type="ECO:0000313" key="8">
    <source>
        <dbReference type="EMBL" id="QDS67988.1"/>
    </source>
</evidence>
<keyword evidence="4" id="KW-0677">Repeat</keyword>
<dbReference type="InterPro" id="IPR002048">
    <property type="entry name" value="EF_hand_dom"/>
</dbReference>
<keyword evidence="5" id="KW-0106">Calcium</keyword>
<dbReference type="PANTHER" id="PTHR46212:SF3">
    <property type="entry name" value="GH27120P"/>
    <property type="match status" value="1"/>
</dbReference>